<evidence type="ECO:0000256" key="7">
    <source>
        <dbReference type="ARBA" id="ARBA00022801"/>
    </source>
</evidence>
<dbReference type="HAMAP" id="MF_00103">
    <property type="entry name" value="Fapy_DNA_glycosyl"/>
    <property type="match status" value="1"/>
</dbReference>
<dbReference type="GO" id="GO:0003690">
    <property type="term" value="F:double-stranded DNA binding"/>
    <property type="evidence" value="ECO:0007669"/>
    <property type="project" value="UniProtKB-ARBA"/>
</dbReference>
<dbReference type="SUPFAM" id="SSF81624">
    <property type="entry name" value="N-terminal domain of MutM-like DNA repair proteins"/>
    <property type="match status" value="1"/>
</dbReference>
<evidence type="ECO:0000256" key="9">
    <source>
        <dbReference type="ARBA" id="ARBA00023125"/>
    </source>
</evidence>
<dbReference type="RefSeq" id="WP_154543266.1">
    <property type="nucleotide sequence ID" value="NZ_VULO01000002.1"/>
</dbReference>
<evidence type="ECO:0000313" key="18">
    <source>
        <dbReference type="EMBL" id="MSS83665.1"/>
    </source>
</evidence>
<evidence type="ECO:0000256" key="15">
    <source>
        <dbReference type="HAMAP-Rule" id="MF_00103"/>
    </source>
</evidence>
<proteinExistence type="inferred from homology"/>
<feature type="domain" description="FPG-type" evidence="16">
    <location>
        <begin position="244"/>
        <end position="278"/>
    </location>
</feature>
<evidence type="ECO:0000256" key="8">
    <source>
        <dbReference type="ARBA" id="ARBA00022833"/>
    </source>
</evidence>
<dbReference type="NCBIfam" id="NF002211">
    <property type="entry name" value="PRK01103.1"/>
    <property type="match status" value="1"/>
</dbReference>
<comment type="caution">
    <text evidence="18">The sequence shown here is derived from an EMBL/GenBank/DDBJ whole genome shotgun (WGS) entry which is preliminary data.</text>
</comment>
<feature type="domain" description="Formamidopyrimidine-DNA glycosylase catalytic" evidence="17">
    <location>
        <begin position="2"/>
        <end position="119"/>
    </location>
</feature>
<evidence type="ECO:0000256" key="2">
    <source>
        <dbReference type="ARBA" id="ARBA00009409"/>
    </source>
</evidence>
<comment type="function">
    <text evidence="15">Involved in base excision repair of DNA damaged by oxidation or by mutagenic agents. Acts as DNA glycosylase that recognizes and removes damaged bases. Has a preference for oxidized purines, such as 7,8-dihydro-8-oxoguanine (8-oxoG). Has AP (apurinic/apyrimidinic) lyase activity and introduces nicks in the DNA strand. Cleaves the DNA backbone by beta-delta elimination to generate a single-strand break at the site of the removed base with both 3'- and 5'-phosphates.</text>
</comment>
<dbReference type="GO" id="GO:0006979">
    <property type="term" value="P:response to oxidative stress"/>
    <property type="evidence" value="ECO:0007669"/>
    <property type="project" value="UniProtKB-ARBA"/>
</dbReference>
<dbReference type="PANTHER" id="PTHR22993:SF9">
    <property type="entry name" value="FORMAMIDOPYRIMIDINE-DNA GLYCOSYLASE"/>
    <property type="match status" value="1"/>
</dbReference>
<dbReference type="NCBIfam" id="TIGR00577">
    <property type="entry name" value="fpg"/>
    <property type="match status" value="1"/>
</dbReference>
<dbReference type="Pfam" id="PF01149">
    <property type="entry name" value="Fapy_DNA_glyco"/>
    <property type="match status" value="1"/>
</dbReference>
<keyword evidence="10 15" id="KW-0234">DNA repair</keyword>
<protein>
    <recommendedName>
        <fullName evidence="15">Formamidopyrimidine-DNA glycosylase</fullName>
        <shortName evidence="15">Fapy-DNA glycosylase</shortName>
        <ecNumber evidence="15">3.2.2.23</ecNumber>
    </recommendedName>
    <alternativeName>
        <fullName evidence="15">DNA-(apurinic or apyrimidinic site) lyase MutM</fullName>
        <shortName evidence="15">AP lyase MutM</shortName>
        <ecNumber evidence="15">4.2.99.18</ecNumber>
    </alternativeName>
</protein>
<dbReference type="InterPro" id="IPR020629">
    <property type="entry name" value="FPG_Glyclase"/>
</dbReference>
<keyword evidence="4 15" id="KW-0479">Metal-binding</keyword>
<keyword evidence="19" id="KW-1185">Reference proteome</keyword>
<feature type="active site" description="Proton donor; for delta-elimination activity" evidence="15">
    <location>
        <position position="268"/>
    </location>
</feature>
<evidence type="ECO:0000256" key="13">
    <source>
        <dbReference type="ARBA" id="ARBA00023295"/>
    </source>
</evidence>
<dbReference type="SUPFAM" id="SSF57716">
    <property type="entry name" value="Glucocorticoid receptor-like (DNA-binding domain)"/>
    <property type="match status" value="1"/>
</dbReference>
<comment type="subunit">
    <text evidence="3 15">Monomer.</text>
</comment>
<keyword evidence="8 15" id="KW-0862">Zinc</keyword>
<dbReference type="InterPro" id="IPR012319">
    <property type="entry name" value="FPG_cat"/>
</dbReference>
<evidence type="ECO:0000256" key="6">
    <source>
        <dbReference type="ARBA" id="ARBA00022771"/>
    </source>
</evidence>
<dbReference type="Gene3D" id="1.10.8.50">
    <property type="match status" value="1"/>
</dbReference>
<dbReference type="SMART" id="SM01232">
    <property type="entry name" value="H2TH"/>
    <property type="match status" value="1"/>
</dbReference>
<dbReference type="CDD" id="cd08966">
    <property type="entry name" value="EcFpg-like_N"/>
    <property type="match status" value="1"/>
</dbReference>
<evidence type="ECO:0000256" key="5">
    <source>
        <dbReference type="ARBA" id="ARBA00022763"/>
    </source>
</evidence>
<dbReference type="PROSITE" id="PS51068">
    <property type="entry name" value="FPG_CAT"/>
    <property type="match status" value="1"/>
</dbReference>
<feature type="active site" description="Proton donor; for beta-elimination activity" evidence="15">
    <location>
        <position position="61"/>
    </location>
</feature>
<comment type="catalytic activity">
    <reaction evidence="1 15">
        <text>Hydrolysis of DNA containing ring-opened 7-methylguanine residues, releasing 2,6-diamino-4-hydroxy-5-(N-methyl)formamidopyrimidine.</text>
        <dbReference type="EC" id="3.2.2.23"/>
    </reaction>
</comment>
<keyword evidence="12 15" id="KW-0511">Multifunctional enzyme</keyword>
<dbReference type="Pfam" id="PF06827">
    <property type="entry name" value="zf-FPG_IleRS"/>
    <property type="match status" value="1"/>
</dbReference>
<dbReference type="InterPro" id="IPR035937">
    <property type="entry name" value="FPG_N"/>
</dbReference>
<dbReference type="SMART" id="SM00898">
    <property type="entry name" value="Fapy_DNA_glyco"/>
    <property type="match status" value="1"/>
</dbReference>
<dbReference type="Gene3D" id="3.20.190.10">
    <property type="entry name" value="MutM-like, N-terminal"/>
    <property type="match status" value="1"/>
</dbReference>
<dbReference type="AlphaFoldDB" id="A0A6N7W300"/>
<evidence type="ECO:0000256" key="12">
    <source>
        <dbReference type="ARBA" id="ARBA00023268"/>
    </source>
</evidence>
<organism evidence="18 19">
    <name type="scientific">Scrofimicrobium canadense</name>
    <dbReference type="NCBI Taxonomy" id="2652290"/>
    <lineage>
        <taxon>Bacteria</taxon>
        <taxon>Bacillati</taxon>
        <taxon>Actinomycetota</taxon>
        <taxon>Actinomycetes</taxon>
        <taxon>Actinomycetales</taxon>
        <taxon>Actinomycetaceae</taxon>
        <taxon>Scrofimicrobium</taxon>
    </lineage>
</organism>
<reference evidence="18 19" key="1">
    <citation type="submission" date="2019-08" db="EMBL/GenBank/DDBJ databases">
        <title>In-depth cultivation of the pig gut microbiome towards novel bacterial diversity and tailored functional studies.</title>
        <authorList>
            <person name="Wylensek D."/>
            <person name="Hitch T.C.A."/>
            <person name="Clavel T."/>
        </authorList>
    </citation>
    <scope>NUCLEOTIDE SEQUENCE [LARGE SCALE GENOMIC DNA]</scope>
    <source>
        <strain evidence="18 19">WB03_NA08</strain>
    </source>
</reference>
<dbReference type="InterPro" id="IPR010663">
    <property type="entry name" value="Znf_FPG/IleRS"/>
</dbReference>
<dbReference type="InterPro" id="IPR010979">
    <property type="entry name" value="Ribosomal_uS13-like_H2TH"/>
</dbReference>
<feature type="binding site" evidence="15">
    <location>
        <position position="97"/>
    </location>
    <ligand>
        <name>DNA</name>
        <dbReference type="ChEBI" id="CHEBI:16991"/>
    </ligand>
</feature>
<gene>
    <name evidence="15 18" type="primary">mutM</name>
    <name evidence="15" type="synonym">fpg</name>
    <name evidence="18" type="ORF">FYJ24_02575</name>
</gene>
<comment type="cofactor">
    <cofactor evidence="15">
        <name>Zn(2+)</name>
        <dbReference type="ChEBI" id="CHEBI:29105"/>
    </cofactor>
    <text evidence="15">Binds 1 zinc ion per subunit.</text>
</comment>
<dbReference type="SUPFAM" id="SSF46946">
    <property type="entry name" value="S13-like H2TH domain"/>
    <property type="match status" value="1"/>
</dbReference>
<comment type="similarity">
    <text evidence="2 15">Belongs to the FPG family.</text>
</comment>
<dbReference type="GO" id="GO:0140078">
    <property type="term" value="F:class I DNA-(apurinic or apyrimidinic site) endonuclease activity"/>
    <property type="evidence" value="ECO:0007669"/>
    <property type="project" value="UniProtKB-EC"/>
</dbReference>
<evidence type="ECO:0000259" key="16">
    <source>
        <dbReference type="PROSITE" id="PS51066"/>
    </source>
</evidence>
<keyword evidence="7 15" id="KW-0378">Hydrolase</keyword>
<dbReference type="EMBL" id="VULO01000002">
    <property type="protein sequence ID" value="MSS83665.1"/>
    <property type="molecule type" value="Genomic_DNA"/>
</dbReference>
<evidence type="ECO:0000256" key="10">
    <source>
        <dbReference type="ARBA" id="ARBA00023204"/>
    </source>
</evidence>
<dbReference type="InterPro" id="IPR015886">
    <property type="entry name" value="H2TH_FPG"/>
</dbReference>
<sequence length="282" mass="31404">MPELPEVETIRRGLEKHSRGRSVAQAHVDGSRMFRHNPHGSADVVDLAVSRQIEGIGRRGKYMWLEFVGTEQVLVVHLGMSGKVLADSGLHTAPNKHEHLRLELDDRTTLRFVDPRTFGHLSVSRKERDIPVLIDHIAPDPFEKSFDPAQVAQKMHSSARPIKIMLLDQELVSGIGNIYADEALFRARIPGYMRGMELALEDIENIVISAREVMGEAIAVGGTSFDALYVDAQGNPGYFARSLLAYGRIGQDCLRCGTPIERMVIGGRSHFYCRACQTKPVH</sequence>
<dbReference type="EC" id="3.2.2.23" evidence="15"/>
<feature type="binding site" evidence="15">
    <location>
        <position position="116"/>
    </location>
    <ligand>
        <name>DNA</name>
        <dbReference type="ChEBI" id="CHEBI:16991"/>
    </ligand>
</feature>
<keyword evidence="6 15" id="KW-0863">Zinc-finger</keyword>
<evidence type="ECO:0000256" key="1">
    <source>
        <dbReference type="ARBA" id="ARBA00001668"/>
    </source>
</evidence>
<evidence type="ECO:0000313" key="19">
    <source>
        <dbReference type="Proteomes" id="UP000470875"/>
    </source>
</evidence>
<keyword evidence="11 15" id="KW-0456">Lyase</keyword>
<feature type="active site" description="Proton donor" evidence="15">
    <location>
        <position position="3"/>
    </location>
</feature>
<accession>A0A6N7W300</accession>
<evidence type="ECO:0000256" key="4">
    <source>
        <dbReference type="ARBA" id="ARBA00022723"/>
    </source>
</evidence>
<keyword evidence="13 15" id="KW-0326">Glycosidase</keyword>
<evidence type="ECO:0000256" key="3">
    <source>
        <dbReference type="ARBA" id="ARBA00011245"/>
    </source>
</evidence>
<keyword evidence="9 15" id="KW-0238">DNA-binding</keyword>
<dbReference type="GO" id="GO:0006284">
    <property type="term" value="P:base-excision repair"/>
    <property type="evidence" value="ECO:0007669"/>
    <property type="project" value="InterPro"/>
</dbReference>
<feature type="active site" description="Schiff-base intermediate with DNA" evidence="15">
    <location>
        <position position="2"/>
    </location>
</feature>
<evidence type="ECO:0000256" key="14">
    <source>
        <dbReference type="ARBA" id="ARBA00044632"/>
    </source>
</evidence>
<dbReference type="InterPro" id="IPR000214">
    <property type="entry name" value="Znf_DNA_glyclase/AP_lyase"/>
</dbReference>
<dbReference type="PANTHER" id="PTHR22993">
    <property type="entry name" value="FORMAMIDOPYRIMIDINE-DNA GLYCOSYLASE"/>
    <property type="match status" value="1"/>
</dbReference>
<dbReference type="GO" id="GO:0008270">
    <property type="term" value="F:zinc ion binding"/>
    <property type="evidence" value="ECO:0007669"/>
    <property type="project" value="UniProtKB-UniRule"/>
</dbReference>
<dbReference type="FunFam" id="1.10.8.50:FF:000003">
    <property type="entry name" value="Formamidopyrimidine-DNA glycosylase"/>
    <property type="match status" value="1"/>
</dbReference>
<dbReference type="GO" id="GO:0034039">
    <property type="term" value="F:8-oxo-7,8-dihydroguanine DNA N-glycosylase activity"/>
    <property type="evidence" value="ECO:0007669"/>
    <property type="project" value="TreeGrafter"/>
</dbReference>
<evidence type="ECO:0000259" key="17">
    <source>
        <dbReference type="PROSITE" id="PS51068"/>
    </source>
</evidence>
<dbReference type="PROSITE" id="PS01242">
    <property type="entry name" value="ZF_FPG_1"/>
    <property type="match status" value="1"/>
</dbReference>
<dbReference type="Proteomes" id="UP000470875">
    <property type="component" value="Unassembled WGS sequence"/>
</dbReference>
<dbReference type="InterPro" id="IPR015887">
    <property type="entry name" value="DNA_glyclase_Znf_dom_DNA_BS"/>
</dbReference>
<name>A0A6N7W300_9ACTO</name>
<dbReference type="Pfam" id="PF06831">
    <property type="entry name" value="H2TH"/>
    <property type="match status" value="1"/>
</dbReference>
<dbReference type="EC" id="4.2.99.18" evidence="15"/>
<comment type="caution">
    <text evidence="15">Lacks conserved residue(s) required for the propagation of feature annotation.</text>
</comment>
<evidence type="ECO:0000256" key="11">
    <source>
        <dbReference type="ARBA" id="ARBA00023239"/>
    </source>
</evidence>
<comment type="catalytic activity">
    <reaction evidence="14 15">
        <text>2'-deoxyribonucleotide-(2'-deoxyribose 5'-phosphate)-2'-deoxyribonucleotide-DNA = a 3'-end 2'-deoxyribonucleotide-(2,3-dehydro-2,3-deoxyribose 5'-phosphate)-DNA + a 5'-end 5'-phospho-2'-deoxyribonucleoside-DNA + H(+)</text>
        <dbReference type="Rhea" id="RHEA:66592"/>
        <dbReference type="Rhea" id="RHEA-COMP:13180"/>
        <dbReference type="Rhea" id="RHEA-COMP:16897"/>
        <dbReference type="Rhea" id="RHEA-COMP:17067"/>
        <dbReference type="ChEBI" id="CHEBI:15378"/>
        <dbReference type="ChEBI" id="CHEBI:136412"/>
        <dbReference type="ChEBI" id="CHEBI:157695"/>
        <dbReference type="ChEBI" id="CHEBI:167181"/>
        <dbReference type="EC" id="4.2.99.18"/>
    </reaction>
</comment>
<dbReference type="PROSITE" id="PS51066">
    <property type="entry name" value="ZF_FPG_2"/>
    <property type="match status" value="1"/>
</dbReference>
<dbReference type="GO" id="GO:0003684">
    <property type="term" value="F:damaged DNA binding"/>
    <property type="evidence" value="ECO:0007669"/>
    <property type="project" value="InterPro"/>
</dbReference>
<keyword evidence="5 15" id="KW-0227">DNA damage</keyword>